<protein>
    <submittedName>
        <fullName evidence="3">Uncharacterized protein</fullName>
    </submittedName>
</protein>
<gene>
    <name evidence="3" type="ORF">ALC62_06610</name>
</gene>
<feature type="region of interest" description="Disordered" evidence="1">
    <location>
        <begin position="1"/>
        <end position="28"/>
    </location>
</feature>
<evidence type="ECO:0000313" key="3">
    <source>
        <dbReference type="EMBL" id="KYN02569.1"/>
    </source>
</evidence>
<keyword evidence="2" id="KW-0472">Membrane</keyword>
<feature type="compositionally biased region" description="Gly residues" evidence="1">
    <location>
        <begin position="1"/>
        <end position="10"/>
    </location>
</feature>
<feature type="non-terminal residue" evidence="3">
    <location>
        <position position="1"/>
    </location>
</feature>
<dbReference type="AlphaFoldDB" id="A0A151IIQ5"/>
<keyword evidence="2" id="KW-0812">Transmembrane</keyword>
<evidence type="ECO:0000256" key="2">
    <source>
        <dbReference type="SAM" id="Phobius"/>
    </source>
</evidence>
<name>A0A151IIQ5_9HYME</name>
<keyword evidence="4" id="KW-1185">Reference proteome</keyword>
<dbReference type="EMBL" id="KQ977459">
    <property type="protein sequence ID" value="KYN02569.1"/>
    <property type="molecule type" value="Genomic_DNA"/>
</dbReference>
<evidence type="ECO:0000256" key="1">
    <source>
        <dbReference type="SAM" id="MobiDB-lite"/>
    </source>
</evidence>
<dbReference type="Proteomes" id="UP000078542">
    <property type="component" value="Unassembled WGS sequence"/>
</dbReference>
<proteinExistence type="predicted"/>
<organism evidence="3 4">
    <name type="scientific">Cyphomyrmex costatus</name>
    <dbReference type="NCBI Taxonomy" id="456900"/>
    <lineage>
        <taxon>Eukaryota</taxon>
        <taxon>Metazoa</taxon>
        <taxon>Ecdysozoa</taxon>
        <taxon>Arthropoda</taxon>
        <taxon>Hexapoda</taxon>
        <taxon>Insecta</taxon>
        <taxon>Pterygota</taxon>
        <taxon>Neoptera</taxon>
        <taxon>Endopterygota</taxon>
        <taxon>Hymenoptera</taxon>
        <taxon>Apocrita</taxon>
        <taxon>Aculeata</taxon>
        <taxon>Formicoidea</taxon>
        <taxon>Formicidae</taxon>
        <taxon>Myrmicinae</taxon>
        <taxon>Cyphomyrmex</taxon>
    </lineage>
</organism>
<feature type="transmembrane region" description="Helical" evidence="2">
    <location>
        <begin position="25"/>
        <end position="45"/>
    </location>
</feature>
<sequence>IRRGNSGRGEGATDDSRRASRRKSIHGAGGVSTAVFAAAVLFPSYCRRLSFRRESIPNERTRRAKRDRT</sequence>
<keyword evidence="2" id="KW-1133">Transmembrane helix</keyword>
<evidence type="ECO:0000313" key="4">
    <source>
        <dbReference type="Proteomes" id="UP000078542"/>
    </source>
</evidence>
<reference evidence="3 4" key="1">
    <citation type="submission" date="2016-03" db="EMBL/GenBank/DDBJ databases">
        <title>Cyphomyrmex costatus WGS genome.</title>
        <authorList>
            <person name="Nygaard S."/>
            <person name="Hu H."/>
            <person name="Boomsma J."/>
            <person name="Zhang G."/>
        </authorList>
    </citation>
    <scope>NUCLEOTIDE SEQUENCE [LARGE SCALE GENOMIC DNA]</scope>
    <source>
        <strain evidence="3">MS0001</strain>
        <tissue evidence="3">Whole body</tissue>
    </source>
</reference>
<accession>A0A151IIQ5</accession>